<accession>A0A367R9Y4</accession>
<dbReference type="InterPro" id="IPR010610">
    <property type="entry name" value="EryCIII-like_C"/>
</dbReference>
<dbReference type="AlphaFoldDB" id="A0A367R9Y4"/>
<dbReference type="Proteomes" id="UP000252107">
    <property type="component" value="Unassembled WGS sequence"/>
</dbReference>
<protein>
    <recommendedName>
        <fullName evidence="1">Erythromycin biosynthesis protein CIII-like C-terminal domain-containing protein</fullName>
    </recommendedName>
</protein>
<dbReference type="InterPro" id="IPR050426">
    <property type="entry name" value="Glycosyltransferase_28"/>
</dbReference>
<evidence type="ECO:0000313" key="3">
    <source>
        <dbReference type="Proteomes" id="UP000252107"/>
    </source>
</evidence>
<keyword evidence="3" id="KW-1185">Reference proteome</keyword>
<dbReference type="Pfam" id="PF06722">
    <property type="entry name" value="EryCIII-like_C"/>
    <property type="match status" value="1"/>
</dbReference>
<dbReference type="FunFam" id="3.40.50.2000:FF:000009">
    <property type="entry name" value="Sterol 3-beta-glucosyltransferase UGT80A2"/>
    <property type="match status" value="1"/>
</dbReference>
<sequence length="152" mass="17041">MLYGFSSHVIPRPHDWPKWVYVTGFWFIDQADTYEPPLELEDFLGKKVPPLCFGFGSMTMPHPGYLTYYIVEALKKTRQGDIILSGWGNIGNIVNIKDSLRVFVIKDVPHDWLLPQVRAMVHHGGAGTTAAVLRAGIPERDSTLLCRSACLG</sequence>
<dbReference type="PANTHER" id="PTHR48050:SF11">
    <property type="entry name" value="GLYCOSYLTRANSFERASE"/>
    <property type="match status" value="1"/>
</dbReference>
<gene>
    <name evidence="2" type="ORF">A6770_19100</name>
</gene>
<name>A0A367R9Y4_9NOSO</name>
<organism evidence="2 3">
    <name type="scientific">Nostoc minutum NIES-26</name>
    <dbReference type="NCBI Taxonomy" id="1844469"/>
    <lineage>
        <taxon>Bacteria</taxon>
        <taxon>Bacillati</taxon>
        <taxon>Cyanobacteriota</taxon>
        <taxon>Cyanophyceae</taxon>
        <taxon>Nostocales</taxon>
        <taxon>Nostocaceae</taxon>
        <taxon>Nostoc</taxon>
    </lineage>
</organism>
<evidence type="ECO:0000259" key="1">
    <source>
        <dbReference type="Pfam" id="PF06722"/>
    </source>
</evidence>
<feature type="domain" description="Erythromycin biosynthesis protein CIII-like C-terminal" evidence="1">
    <location>
        <begin position="92"/>
        <end position="138"/>
    </location>
</feature>
<dbReference type="GO" id="GO:0016758">
    <property type="term" value="F:hexosyltransferase activity"/>
    <property type="evidence" value="ECO:0007669"/>
    <property type="project" value="UniProtKB-ARBA"/>
</dbReference>
<dbReference type="EMBL" id="LXQD01000205">
    <property type="protein sequence ID" value="RCJ32513.1"/>
    <property type="molecule type" value="Genomic_DNA"/>
</dbReference>
<evidence type="ECO:0000313" key="2">
    <source>
        <dbReference type="EMBL" id="RCJ32513.1"/>
    </source>
</evidence>
<dbReference type="PANTHER" id="PTHR48050">
    <property type="entry name" value="STEROL 3-BETA-GLUCOSYLTRANSFERASE"/>
    <property type="match status" value="1"/>
</dbReference>
<proteinExistence type="predicted"/>
<dbReference type="SUPFAM" id="SSF53756">
    <property type="entry name" value="UDP-Glycosyltransferase/glycogen phosphorylase"/>
    <property type="match status" value="1"/>
</dbReference>
<dbReference type="Gene3D" id="3.40.50.2000">
    <property type="entry name" value="Glycogen Phosphorylase B"/>
    <property type="match status" value="1"/>
</dbReference>
<comment type="caution">
    <text evidence="2">The sequence shown here is derived from an EMBL/GenBank/DDBJ whole genome shotgun (WGS) entry which is preliminary data.</text>
</comment>
<reference evidence="2" key="1">
    <citation type="submission" date="2016-04" db="EMBL/GenBank/DDBJ databases">
        <authorList>
            <person name="Tabuchi Yagui T.R."/>
        </authorList>
    </citation>
    <scope>NUCLEOTIDE SEQUENCE [LARGE SCALE GENOMIC DNA]</scope>
    <source>
        <strain evidence="2">NIES-26</strain>
    </source>
</reference>